<keyword evidence="2" id="KW-1185">Reference proteome</keyword>
<name>A0A087T6K4_STEMI</name>
<accession>A0A087T6K4</accession>
<reference evidence="1 2" key="1">
    <citation type="submission" date="2013-11" db="EMBL/GenBank/DDBJ databases">
        <title>Genome sequencing of Stegodyphus mimosarum.</title>
        <authorList>
            <person name="Bechsgaard J."/>
        </authorList>
    </citation>
    <scope>NUCLEOTIDE SEQUENCE [LARGE SCALE GENOMIC DNA]</scope>
</reference>
<evidence type="ECO:0000313" key="2">
    <source>
        <dbReference type="Proteomes" id="UP000054359"/>
    </source>
</evidence>
<evidence type="ECO:0000313" key="1">
    <source>
        <dbReference type="EMBL" id="KFM60743.1"/>
    </source>
</evidence>
<feature type="non-terminal residue" evidence="1">
    <location>
        <position position="52"/>
    </location>
</feature>
<dbReference type="Proteomes" id="UP000054359">
    <property type="component" value="Unassembled WGS sequence"/>
</dbReference>
<dbReference type="AlphaFoldDB" id="A0A087T6K4"/>
<proteinExistence type="predicted"/>
<organism evidence="1 2">
    <name type="scientific">Stegodyphus mimosarum</name>
    <name type="common">African social velvet spider</name>
    <dbReference type="NCBI Taxonomy" id="407821"/>
    <lineage>
        <taxon>Eukaryota</taxon>
        <taxon>Metazoa</taxon>
        <taxon>Ecdysozoa</taxon>
        <taxon>Arthropoda</taxon>
        <taxon>Chelicerata</taxon>
        <taxon>Arachnida</taxon>
        <taxon>Araneae</taxon>
        <taxon>Araneomorphae</taxon>
        <taxon>Entelegynae</taxon>
        <taxon>Eresoidea</taxon>
        <taxon>Eresidae</taxon>
        <taxon>Stegodyphus</taxon>
    </lineage>
</organism>
<dbReference type="EMBL" id="KK113667">
    <property type="protein sequence ID" value="KFM60743.1"/>
    <property type="molecule type" value="Genomic_DNA"/>
</dbReference>
<sequence length="52" mass="6363">MTVQDAKRRKFPRRYKLDAVVLPATLRVLTERRVVRMWIARKKKKEYVMSSR</sequence>
<gene>
    <name evidence="1" type="ORF">X975_09346</name>
</gene>
<protein>
    <submittedName>
        <fullName evidence="1">Uncharacterized protein</fullName>
    </submittedName>
</protein>